<evidence type="ECO:0000313" key="1">
    <source>
        <dbReference type="EMBL" id="KAJ7428285.1"/>
    </source>
</evidence>
<dbReference type="Proteomes" id="UP001145742">
    <property type="component" value="Unassembled WGS sequence"/>
</dbReference>
<comment type="caution">
    <text evidence="1">The sequence shown here is derived from an EMBL/GenBank/DDBJ whole genome shotgun (WGS) entry which is preliminary data.</text>
</comment>
<dbReference type="EMBL" id="WHWB01030575">
    <property type="protein sequence ID" value="KAJ7428285.1"/>
    <property type="molecule type" value="Genomic_DNA"/>
</dbReference>
<keyword evidence="2" id="KW-1185">Reference proteome</keyword>
<reference evidence="1" key="1">
    <citation type="submission" date="2019-10" db="EMBL/GenBank/DDBJ databases">
        <authorList>
            <person name="Soares A.E.R."/>
            <person name="Aleixo A."/>
            <person name="Schneider P."/>
            <person name="Miyaki C.Y."/>
            <person name="Schneider M.P."/>
            <person name="Mello C."/>
            <person name="Vasconcelos A.T.R."/>
        </authorList>
    </citation>
    <scope>NUCLEOTIDE SEQUENCE</scope>
    <source>
        <tissue evidence="1">Muscle</tissue>
    </source>
</reference>
<evidence type="ECO:0000313" key="2">
    <source>
        <dbReference type="Proteomes" id="UP001145742"/>
    </source>
</evidence>
<sequence length="184" mass="19919">MGLVLQSLHHPCCPSLDTLQHFNILPELPRMGHNTQGAASPKPVQEKNHFPGPAGCTIPDTDQDAIGLLGHLCALLAHVQPAVNQNSQLPLCLTALQSLCPQPVELQEVIVAKVPDSVLGLVKVHPIPFGPSIQSVQVPLQSPPTLQQIDPRCKLGVICKFAKSRLNPLIQIINKDVKEGWLQH</sequence>
<proteinExistence type="predicted"/>
<accession>A0ABQ9DV86</accession>
<organism evidence="1 2">
    <name type="scientific">Willisornis vidua</name>
    <name type="common">Xingu scale-backed antbird</name>
    <dbReference type="NCBI Taxonomy" id="1566151"/>
    <lineage>
        <taxon>Eukaryota</taxon>
        <taxon>Metazoa</taxon>
        <taxon>Chordata</taxon>
        <taxon>Craniata</taxon>
        <taxon>Vertebrata</taxon>
        <taxon>Euteleostomi</taxon>
        <taxon>Archelosauria</taxon>
        <taxon>Archosauria</taxon>
        <taxon>Dinosauria</taxon>
        <taxon>Saurischia</taxon>
        <taxon>Theropoda</taxon>
        <taxon>Coelurosauria</taxon>
        <taxon>Aves</taxon>
        <taxon>Neognathae</taxon>
        <taxon>Neoaves</taxon>
        <taxon>Telluraves</taxon>
        <taxon>Australaves</taxon>
        <taxon>Passeriformes</taxon>
        <taxon>Thamnophilidae</taxon>
        <taxon>Willisornis</taxon>
    </lineage>
</organism>
<gene>
    <name evidence="1" type="ORF">WISP_01402</name>
</gene>
<name>A0ABQ9DV86_9PASS</name>
<protein>
    <submittedName>
        <fullName evidence="1">Integral membrane protein dgcr2 idd</fullName>
    </submittedName>
</protein>